<dbReference type="Pfam" id="PF04149">
    <property type="entry name" value="DUF397"/>
    <property type="match status" value="1"/>
</dbReference>
<proteinExistence type="predicted"/>
<comment type="caution">
    <text evidence="2">The sequence shown here is derived from an EMBL/GenBank/DDBJ whole genome shotgun (WGS) entry which is preliminary data.</text>
</comment>
<dbReference type="RefSeq" id="WP_142702578.1">
    <property type="nucleotide sequence ID" value="NZ_VIRS01000001.1"/>
</dbReference>
<dbReference type="InterPro" id="IPR007278">
    <property type="entry name" value="DUF397"/>
</dbReference>
<accession>A0A545B055</accession>
<evidence type="ECO:0000313" key="3">
    <source>
        <dbReference type="Proteomes" id="UP000317982"/>
    </source>
</evidence>
<sequence length="72" mass="7916">MTHLSPDLDVRRARWRKSVRSGTNGNCVEVGTARAAIGVRDTKDDGRGHVLAFTRPAWSAFLDGCKAGEFDR</sequence>
<evidence type="ECO:0000313" key="2">
    <source>
        <dbReference type="EMBL" id="TQS46960.1"/>
    </source>
</evidence>
<protein>
    <submittedName>
        <fullName evidence="2">DUF397 domain-containing protein</fullName>
    </submittedName>
</protein>
<dbReference type="EMBL" id="VIRS01000001">
    <property type="protein sequence ID" value="TQS46960.1"/>
    <property type="molecule type" value="Genomic_DNA"/>
</dbReference>
<feature type="domain" description="DUF397" evidence="1">
    <location>
        <begin position="13"/>
        <end position="66"/>
    </location>
</feature>
<organism evidence="2 3">
    <name type="scientific">Cryptosporangium phraense</name>
    <dbReference type="NCBI Taxonomy" id="2593070"/>
    <lineage>
        <taxon>Bacteria</taxon>
        <taxon>Bacillati</taxon>
        <taxon>Actinomycetota</taxon>
        <taxon>Actinomycetes</taxon>
        <taxon>Cryptosporangiales</taxon>
        <taxon>Cryptosporangiaceae</taxon>
        <taxon>Cryptosporangium</taxon>
    </lineage>
</organism>
<keyword evidence="3" id="KW-1185">Reference proteome</keyword>
<name>A0A545B055_9ACTN</name>
<reference evidence="2 3" key="1">
    <citation type="submission" date="2019-07" db="EMBL/GenBank/DDBJ databases">
        <title>Cryptosporangium phraense sp. nov., isolated from plant litter.</title>
        <authorList>
            <person name="Suriyachadkun C."/>
        </authorList>
    </citation>
    <scope>NUCLEOTIDE SEQUENCE [LARGE SCALE GENOMIC DNA]</scope>
    <source>
        <strain evidence="2 3">A-T 5661</strain>
    </source>
</reference>
<gene>
    <name evidence="2" type="ORF">FL583_01440</name>
</gene>
<dbReference type="InParanoid" id="A0A545B055"/>
<dbReference type="AlphaFoldDB" id="A0A545B055"/>
<dbReference type="OrthoDB" id="3296416at2"/>
<dbReference type="Proteomes" id="UP000317982">
    <property type="component" value="Unassembled WGS sequence"/>
</dbReference>
<evidence type="ECO:0000259" key="1">
    <source>
        <dbReference type="Pfam" id="PF04149"/>
    </source>
</evidence>